<dbReference type="PANTHER" id="PTHR31891:SF1">
    <property type="entry name" value="FORMAMIDASE C869.04-RELATED"/>
    <property type="match status" value="1"/>
</dbReference>
<dbReference type="EMBL" id="RJKX01000013">
    <property type="protein sequence ID" value="ROQ00216.1"/>
    <property type="molecule type" value="Genomic_DNA"/>
</dbReference>
<comment type="caution">
    <text evidence="1">The sequence shown here is derived from an EMBL/GenBank/DDBJ whole genome shotgun (WGS) entry which is preliminary data.</text>
</comment>
<dbReference type="GO" id="GO:0016811">
    <property type="term" value="F:hydrolase activity, acting on carbon-nitrogen (but not peptide) bonds, in linear amides"/>
    <property type="evidence" value="ECO:0007669"/>
    <property type="project" value="InterPro"/>
</dbReference>
<dbReference type="OrthoDB" id="9785236at2"/>
<reference evidence="1 2" key="1">
    <citation type="submission" date="2018-11" db="EMBL/GenBank/DDBJ databases">
        <title>Genomic Encyclopedia of Type Strains, Phase IV (KMG-IV): sequencing the most valuable type-strain genomes for metagenomic binning, comparative biology and taxonomic classification.</title>
        <authorList>
            <person name="Goeker M."/>
        </authorList>
    </citation>
    <scope>NUCLEOTIDE SEQUENCE [LARGE SCALE GENOMIC DNA]</scope>
    <source>
        <strain evidence="1 2">DSM 5900</strain>
    </source>
</reference>
<dbReference type="RefSeq" id="WP_123689519.1">
    <property type="nucleotide sequence ID" value="NZ_AP019700.1"/>
</dbReference>
<dbReference type="SUPFAM" id="SSF141130">
    <property type="entry name" value="Acetamidase/Formamidase-like"/>
    <property type="match status" value="1"/>
</dbReference>
<evidence type="ECO:0000313" key="2">
    <source>
        <dbReference type="Proteomes" id="UP000278222"/>
    </source>
</evidence>
<dbReference type="Gene3D" id="3.10.28.20">
    <property type="entry name" value="Acetamidase/Formamidase-like domains"/>
    <property type="match status" value="1"/>
</dbReference>
<protein>
    <submittedName>
        <fullName evidence="1">Acetamidase/formamidase</fullName>
    </submittedName>
</protein>
<gene>
    <name evidence="1" type="ORF">EDC65_2012</name>
</gene>
<sequence length="311" mass="33935">MTHHHLKSSPETCHWGIFDATLPPVLTVQSGDTVTIETISGGPDVMPPAPYEVLPELRAVHAKVPRGPGHILTGPVRIEGATPGDVLEIQILSVEPRQDWGWMAIRPLRGTLPEDFHEQTLAHYPIDQAAGVTRMPWGMDIPLAPFFGVMGVAPPKAWGRIDTIVPRDHGGNIDLKEMRAGATLYLPVWVEGANFSTGDGHGVQGDGEVCLTALETAMTGTFRFVVRKDLTFRFPRAETPTHLITLGLNEDLDDAAKQALREMIQLIVERTNITREQAYMLCSLAVDLRVTQTVDGNKGIHAMLAKSLLGA</sequence>
<organism evidence="1 2">
    <name type="scientific">Stella humosa</name>
    <dbReference type="NCBI Taxonomy" id="94"/>
    <lineage>
        <taxon>Bacteria</taxon>
        <taxon>Pseudomonadati</taxon>
        <taxon>Pseudomonadota</taxon>
        <taxon>Alphaproteobacteria</taxon>
        <taxon>Rhodospirillales</taxon>
        <taxon>Stellaceae</taxon>
        <taxon>Stella</taxon>
    </lineage>
</organism>
<keyword evidence="2" id="KW-1185">Reference proteome</keyword>
<dbReference type="AlphaFoldDB" id="A0A3N1MG91"/>
<dbReference type="PANTHER" id="PTHR31891">
    <property type="entry name" value="FORMAMIDASE C869.04-RELATED"/>
    <property type="match status" value="1"/>
</dbReference>
<dbReference type="Gene3D" id="2.60.120.580">
    <property type="entry name" value="Acetamidase/Formamidase-like domains"/>
    <property type="match status" value="2"/>
</dbReference>
<accession>A0A3N1MG91</accession>
<proteinExistence type="predicted"/>
<evidence type="ECO:0000313" key="1">
    <source>
        <dbReference type="EMBL" id="ROQ00216.1"/>
    </source>
</evidence>
<dbReference type="Pfam" id="PF03069">
    <property type="entry name" value="FmdA_AmdA"/>
    <property type="match status" value="2"/>
</dbReference>
<dbReference type="InterPro" id="IPR004304">
    <property type="entry name" value="FmdA_AmdA"/>
</dbReference>
<dbReference type="Proteomes" id="UP000278222">
    <property type="component" value="Unassembled WGS sequence"/>
</dbReference>
<name>A0A3N1MG91_9PROT</name>